<accession>A0A9P9DF32</accession>
<proteinExistence type="predicted"/>
<organism evidence="2 3">
    <name type="scientific">Dendryphion nanum</name>
    <dbReference type="NCBI Taxonomy" id="256645"/>
    <lineage>
        <taxon>Eukaryota</taxon>
        <taxon>Fungi</taxon>
        <taxon>Dikarya</taxon>
        <taxon>Ascomycota</taxon>
        <taxon>Pezizomycotina</taxon>
        <taxon>Dothideomycetes</taxon>
        <taxon>Pleosporomycetidae</taxon>
        <taxon>Pleosporales</taxon>
        <taxon>Torulaceae</taxon>
        <taxon>Dendryphion</taxon>
    </lineage>
</organism>
<dbReference type="EMBL" id="JAGMWT010000013">
    <property type="protein sequence ID" value="KAH7117779.1"/>
    <property type="molecule type" value="Genomic_DNA"/>
</dbReference>
<sequence>MLVFRHCASGTWLLLFLCYRYLLFCFLFCCIRRPKQRVGNEGDLARTAPGQKKPLTGVPLSLRAPLRGPEAQHLPELLNSPQTSSAECRRVGVVAVVAVVACLAIPVPASFSFWGPGLRFVFVRLSLCFFDIESIAQHQATGCIMRRQRRSRWLKASRESAVVHLPSCSWMILEDSPPKMHAVLPGLEPGILVALHHVQRVCPQNNVPPQPFFSLLNLISLLVGPHMLCNQFHSALRSVSSLAVTSNYVRFQQSVTPVNCASPPTTWFLSIIRPSTTALATLCTRENYRIRPPRRPPSRWSYSSYTYTTAGAIISSRSPHTRSVWNLAR</sequence>
<keyword evidence="3" id="KW-1185">Reference proteome</keyword>
<keyword evidence="1" id="KW-1133">Transmembrane helix</keyword>
<keyword evidence="1" id="KW-0472">Membrane</keyword>
<reference evidence="2" key="1">
    <citation type="journal article" date="2021" name="Nat. Commun.">
        <title>Genetic determinants of endophytism in the Arabidopsis root mycobiome.</title>
        <authorList>
            <person name="Mesny F."/>
            <person name="Miyauchi S."/>
            <person name="Thiergart T."/>
            <person name="Pickel B."/>
            <person name="Atanasova L."/>
            <person name="Karlsson M."/>
            <person name="Huettel B."/>
            <person name="Barry K.W."/>
            <person name="Haridas S."/>
            <person name="Chen C."/>
            <person name="Bauer D."/>
            <person name="Andreopoulos W."/>
            <person name="Pangilinan J."/>
            <person name="LaButti K."/>
            <person name="Riley R."/>
            <person name="Lipzen A."/>
            <person name="Clum A."/>
            <person name="Drula E."/>
            <person name="Henrissat B."/>
            <person name="Kohler A."/>
            <person name="Grigoriev I.V."/>
            <person name="Martin F.M."/>
            <person name="Hacquard S."/>
        </authorList>
    </citation>
    <scope>NUCLEOTIDE SEQUENCE</scope>
    <source>
        <strain evidence="2">MPI-CAGE-CH-0243</strain>
    </source>
</reference>
<protein>
    <submittedName>
        <fullName evidence="2">Uncharacterized protein</fullName>
    </submittedName>
</protein>
<name>A0A9P9DF32_9PLEO</name>
<dbReference type="AlphaFoldDB" id="A0A9P9DF32"/>
<feature type="transmembrane region" description="Helical" evidence="1">
    <location>
        <begin position="91"/>
        <end position="115"/>
    </location>
</feature>
<evidence type="ECO:0000256" key="1">
    <source>
        <dbReference type="SAM" id="Phobius"/>
    </source>
</evidence>
<dbReference type="Proteomes" id="UP000700596">
    <property type="component" value="Unassembled WGS sequence"/>
</dbReference>
<feature type="transmembrane region" description="Helical" evidence="1">
    <location>
        <begin position="12"/>
        <end position="31"/>
    </location>
</feature>
<evidence type="ECO:0000313" key="3">
    <source>
        <dbReference type="Proteomes" id="UP000700596"/>
    </source>
</evidence>
<evidence type="ECO:0000313" key="2">
    <source>
        <dbReference type="EMBL" id="KAH7117779.1"/>
    </source>
</evidence>
<keyword evidence="1" id="KW-0812">Transmembrane</keyword>
<gene>
    <name evidence="2" type="ORF">B0J11DRAFT_91580</name>
</gene>
<comment type="caution">
    <text evidence="2">The sequence shown here is derived from an EMBL/GenBank/DDBJ whole genome shotgun (WGS) entry which is preliminary data.</text>
</comment>